<proteinExistence type="predicted"/>
<dbReference type="SUPFAM" id="SSF53850">
    <property type="entry name" value="Periplasmic binding protein-like II"/>
    <property type="match status" value="1"/>
</dbReference>
<dbReference type="RefSeq" id="WP_166826678.1">
    <property type="nucleotide sequence ID" value="NZ_JAAOLX010000006.1"/>
</dbReference>
<comment type="caution">
    <text evidence="1">The sequence shown here is derived from an EMBL/GenBank/DDBJ whole genome shotgun (WGS) entry which is preliminary data.</text>
</comment>
<gene>
    <name evidence="1" type="ORF">HA050_12720</name>
</gene>
<organism evidence="1 2">
    <name type="scientific">Iodobacter violaceini</name>
    <dbReference type="NCBI Taxonomy" id="3044271"/>
    <lineage>
        <taxon>Bacteria</taxon>
        <taxon>Pseudomonadati</taxon>
        <taxon>Pseudomonadota</taxon>
        <taxon>Betaproteobacteria</taxon>
        <taxon>Neisseriales</taxon>
        <taxon>Chitinibacteraceae</taxon>
        <taxon>Iodobacter</taxon>
    </lineage>
</organism>
<evidence type="ECO:0000313" key="1">
    <source>
        <dbReference type="EMBL" id="NHQ86978.1"/>
    </source>
</evidence>
<dbReference type="EMBL" id="JAAOLX010000006">
    <property type="protein sequence ID" value="NHQ86978.1"/>
    <property type="molecule type" value="Genomic_DNA"/>
</dbReference>
<name>A0ABX0KQU4_9NEIS</name>
<keyword evidence="2" id="KW-1185">Reference proteome</keyword>
<reference evidence="1 2" key="1">
    <citation type="submission" date="2020-03" db="EMBL/GenBank/DDBJ databases">
        <title>Draft genome sequence of environmentally isolated violet-colored cultures.</title>
        <authorList>
            <person name="Wilson H.S."/>
        </authorList>
    </citation>
    <scope>NUCLEOTIDE SEQUENCE [LARGE SCALE GENOMIC DNA]</scope>
    <source>
        <strain evidence="1 2">HSC-16F04</strain>
    </source>
</reference>
<dbReference type="Proteomes" id="UP000712570">
    <property type="component" value="Unassembled WGS sequence"/>
</dbReference>
<accession>A0ABX0KQU4</accession>
<sequence>MYKPCIFLFLVSFAHAEVIDLHLMNRRDQQQQYYHRLLQESLQAEGHKVNVISEPEMPVARVNKLLEGGDLSVHWFLQTAERDKRFLRVDIPLSFGLIGQRLLLIKKGQSAAYSRVKTLADLQAMNKRAGMAQGWFDVMVWKENQLPVYEQIGDWQVLFKLLAAGNRDVDYFPRGAIEILDDLAAHPDLEIEPDLLLSYERDFVFYVSPRYPQLRNQIEKALQAALASGLQRRLFDQLLFPKVKQLNLNKRTVINLNTSSKY</sequence>
<evidence type="ECO:0000313" key="2">
    <source>
        <dbReference type="Proteomes" id="UP000712570"/>
    </source>
</evidence>
<protein>
    <submittedName>
        <fullName evidence="1">Amino acid ABC transporter substrate-binding protein</fullName>
    </submittedName>
</protein>